<dbReference type="Proteomes" id="UP000730481">
    <property type="component" value="Unassembled WGS sequence"/>
</dbReference>
<reference evidence="3" key="1">
    <citation type="journal article" date="2017" name="Mycologia">
        <title>Fusarium algeriense, sp. nov., a novel toxigenic crown rot pathogen of durum wheat from Algeria is nested in the Fusarium burgessii species complex.</title>
        <authorList>
            <person name="Laraba I."/>
            <person name="Keddad A."/>
            <person name="Boureghda H."/>
            <person name="Abdallah N."/>
            <person name="Vaughan M.M."/>
            <person name="Proctor R.H."/>
            <person name="Busman M."/>
            <person name="O'Donnell K."/>
        </authorList>
    </citation>
    <scope>NUCLEOTIDE SEQUENCE</scope>
    <source>
        <strain evidence="3">NRRL 25174</strain>
    </source>
</reference>
<organism evidence="3 4">
    <name type="scientific">Fusarium beomiforme</name>
    <dbReference type="NCBI Taxonomy" id="44412"/>
    <lineage>
        <taxon>Eukaryota</taxon>
        <taxon>Fungi</taxon>
        <taxon>Dikarya</taxon>
        <taxon>Ascomycota</taxon>
        <taxon>Pezizomycotina</taxon>
        <taxon>Sordariomycetes</taxon>
        <taxon>Hypocreomycetidae</taxon>
        <taxon>Hypocreales</taxon>
        <taxon>Nectriaceae</taxon>
        <taxon>Fusarium</taxon>
        <taxon>Fusarium burgessii species complex</taxon>
    </lineage>
</organism>
<feature type="region of interest" description="Disordered" evidence="2">
    <location>
        <begin position="1"/>
        <end position="29"/>
    </location>
</feature>
<proteinExistence type="predicted"/>
<evidence type="ECO:0000256" key="2">
    <source>
        <dbReference type="SAM" id="MobiDB-lite"/>
    </source>
</evidence>
<feature type="coiled-coil region" evidence="1">
    <location>
        <begin position="54"/>
        <end position="99"/>
    </location>
</feature>
<evidence type="ECO:0000256" key="1">
    <source>
        <dbReference type="SAM" id="Coils"/>
    </source>
</evidence>
<evidence type="ECO:0000313" key="4">
    <source>
        <dbReference type="Proteomes" id="UP000730481"/>
    </source>
</evidence>
<keyword evidence="1" id="KW-0175">Coiled coil</keyword>
<dbReference type="EMBL" id="PVQB02000382">
    <property type="protein sequence ID" value="KAF4337784.1"/>
    <property type="molecule type" value="Genomic_DNA"/>
</dbReference>
<dbReference type="AlphaFoldDB" id="A0A9P5DWX4"/>
<evidence type="ECO:0000313" key="3">
    <source>
        <dbReference type="EMBL" id="KAF4337784.1"/>
    </source>
</evidence>
<name>A0A9P5DWX4_9HYPO</name>
<accession>A0A9P5DWX4</accession>
<reference evidence="3" key="2">
    <citation type="submission" date="2020-02" db="EMBL/GenBank/DDBJ databases">
        <title>Identification and distribution of gene clusters putatively required for synthesis of sphingolipid metabolism inhibitors in phylogenetically diverse species of the filamentous fungus Fusarium.</title>
        <authorList>
            <person name="Kim H.-S."/>
            <person name="Busman M."/>
            <person name="Brown D.W."/>
            <person name="Divon H."/>
            <person name="Uhlig S."/>
            <person name="Proctor R.H."/>
        </authorList>
    </citation>
    <scope>NUCLEOTIDE SEQUENCE</scope>
    <source>
        <strain evidence="3">NRRL 25174</strain>
    </source>
</reference>
<gene>
    <name evidence="3" type="ORF">FBEOM_8335</name>
</gene>
<protein>
    <submittedName>
        <fullName evidence="3">Uncharacterized protein</fullName>
    </submittedName>
</protein>
<comment type="caution">
    <text evidence="3">The sequence shown here is derived from an EMBL/GenBank/DDBJ whole genome shotgun (WGS) entry which is preliminary data.</text>
</comment>
<dbReference type="OrthoDB" id="5099098at2759"/>
<sequence>MSRRSADQSVEISEESSRPSTVRRHKAANGIDQFGFEVMPCSRFTRIINEAKRLDQREAEAEELLSRRREALRQAQRELDESLSELESCRKRKRDLTKKGAEMTRRGLESLEELERAEQADVPSERVIIEDVNSLVHSDVLDLSFLDPSFFGESSSGVAGR</sequence>
<keyword evidence="4" id="KW-1185">Reference proteome</keyword>